<accession>A0A0C4DW36</accession>
<gene>
    <name evidence="2" type="ORF">MAPG_04207</name>
</gene>
<keyword evidence="4" id="KW-1185">Reference proteome</keyword>
<protein>
    <submittedName>
        <fullName evidence="2 3">Uncharacterized protein</fullName>
    </submittedName>
</protein>
<sequence length="215" mass="22648">MSGWLEGQRGSSYDRVLLSKPPPCSATERIRDTVFGSQVFRRIARSELSRREVGSGGDGMMWLALLKSLGLFRPPGTASLTVAANSRSPCPSKSPAEELARIITPAAANSPRVVPAAEARGGAASMPRSQLKPRLGGGLEGGMEDQGVKLSTSNKTSYSSACSAGELQQATNQASGPDQSQQGSFVSIIVQCGRLCRGSNAEGRLRSAQPEQREL</sequence>
<name>A0A0C4DW36_MAGP6</name>
<organism evidence="3 4">
    <name type="scientific">Magnaporthiopsis poae (strain ATCC 64411 / 73-15)</name>
    <name type="common">Kentucky bluegrass fungus</name>
    <name type="synonym">Magnaporthe poae</name>
    <dbReference type="NCBI Taxonomy" id="644358"/>
    <lineage>
        <taxon>Eukaryota</taxon>
        <taxon>Fungi</taxon>
        <taxon>Dikarya</taxon>
        <taxon>Ascomycota</taxon>
        <taxon>Pezizomycotina</taxon>
        <taxon>Sordariomycetes</taxon>
        <taxon>Sordariomycetidae</taxon>
        <taxon>Magnaporthales</taxon>
        <taxon>Magnaporthaceae</taxon>
        <taxon>Magnaporthiopsis</taxon>
    </lineage>
</organism>
<evidence type="ECO:0000256" key="1">
    <source>
        <dbReference type="SAM" id="MobiDB-lite"/>
    </source>
</evidence>
<evidence type="ECO:0000313" key="4">
    <source>
        <dbReference type="Proteomes" id="UP000011715"/>
    </source>
</evidence>
<dbReference type="Proteomes" id="UP000011715">
    <property type="component" value="Unassembled WGS sequence"/>
</dbReference>
<evidence type="ECO:0000313" key="2">
    <source>
        <dbReference type="EMBL" id="KLU85177.1"/>
    </source>
</evidence>
<dbReference type="EMBL" id="ADBL01000997">
    <property type="status" value="NOT_ANNOTATED_CDS"/>
    <property type="molecule type" value="Genomic_DNA"/>
</dbReference>
<reference evidence="3" key="4">
    <citation type="journal article" date="2015" name="G3 (Bethesda)">
        <title>Genome sequences of three phytopathogenic species of the Magnaporthaceae family of fungi.</title>
        <authorList>
            <person name="Okagaki L.H."/>
            <person name="Nunes C.C."/>
            <person name="Sailsbery J."/>
            <person name="Clay B."/>
            <person name="Brown D."/>
            <person name="John T."/>
            <person name="Oh Y."/>
            <person name="Young N."/>
            <person name="Fitzgerald M."/>
            <person name="Haas B.J."/>
            <person name="Zeng Q."/>
            <person name="Young S."/>
            <person name="Adiconis X."/>
            <person name="Fan L."/>
            <person name="Levin J.Z."/>
            <person name="Mitchell T.K."/>
            <person name="Okubara P.A."/>
            <person name="Farman M.L."/>
            <person name="Kohn L.M."/>
            <person name="Birren B."/>
            <person name="Ma L.-J."/>
            <person name="Dean R.A."/>
        </authorList>
    </citation>
    <scope>NUCLEOTIDE SEQUENCE</scope>
    <source>
        <strain evidence="3">ATCC 64411 / 73-15</strain>
    </source>
</reference>
<dbReference type="EMBL" id="GL876968">
    <property type="protein sequence ID" value="KLU85177.1"/>
    <property type="molecule type" value="Genomic_DNA"/>
</dbReference>
<reference evidence="4" key="1">
    <citation type="submission" date="2010-05" db="EMBL/GenBank/DDBJ databases">
        <title>The genome sequence of Magnaporthe poae strain ATCC 64411.</title>
        <authorList>
            <person name="Ma L.-J."/>
            <person name="Dead R."/>
            <person name="Young S."/>
            <person name="Zeng Q."/>
            <person name="Koehrsen M."/>
            <person name="Alvarado L."/>
            <person name="Berlin A."/>
            <person name="Chapman S.B."/>
            <person name="Chen Z."/>
            <person name="Freedman E."/>
            <person name="Gellesch M."/>
            <person name="Goldberg J."/>
            <person name="Griggs A."/>
            <person name="Gujja S."/>
            <person name="Heilman E.R."/>
            <person name="Heiman D."/>
            <person name="Hepburn T."/>
            <person name="Howarth C."/>
            <person name="Jen D."/>
            <person name="Larson L."/>
            <person name="Mehta T."/>
            <person name="Neiman D."/>
            <person name="Pearson M."/>
            <person name="Roberts A."/>
            <person name="Saif S."/>
            <person name="Shea T."/>
            <person name="Shenoy N."/>
            <person name="Sisk P."/>
            <person name="Stolte C."/>
            <person name="Sykes S."/>
            <person name="Walk T."/>
            <person name="White J."/>
            <person name="Yandava C."/>
            <person name="Haas B."/>
            <person name="Nusbaum C."/>
            <person name="Birren B."/>
        </authorList>
    </citation>
    <scope>NUCLEOTIDE SEQUENCE [LARGE SCALE GENOMIC DNA]</scope>
    <source>
        <strain evidence="4">ATCC 64411 / 73-15</strain>
    </source>
</reference>
<reference evidence="3" key="5">
    <citation type="submission" date="2015-06" db="UniProtKB">
        <authorList>
            <consortium name="EnsemblFungi"/>
        </authorList>
    </citation>
    <scope>IDENTIFICATION</scope>
    <source>
        <strain evidence="3">ATCC 64411</strain>
    </source>
</reference>
<dbReference type="EnsemblFungi" id="MAPG_04207T0">
    <property type="protein sequence ID" value="MAPG_04207T0"/>
    <property type="gene ID" value="MAPG_04207"/>
</dbReference>
<reference evidence="2" key="3">
    <citation type="submission" date="2011-03" db="EMBL/GenBank/DDBJ databases">
        <title>Annotation of Magnaporthe poae ATCC 64411.</title>
        <authorList>
            <person name="Ma L.-J."/>
            <person name="Dead R."/>
            <person name="Young S.K."/>
            <person name="Zeng Q."/>
            <person name="Gargeya S."/>
            <person name="Fitzgerald M."/>
            <person name="Haas B."/>
            <person name="Abouelleil A."/>
            <person name="Alvarado L."/>
            <person name="Arachchi H.M."/>
            <person name="Berlin A."/>
            <person name="Brown A."/>
            <person name="Chapman S.B."/>
            <person name="Chen Z."/>
            <person name="Dunbar C."/>
            <person name="Freedman E."/>
            <person name="Gearin G."/>
            <person name="Gellesch M."/>
            <person name="Goldberg J."/>
            <person name="Griggs A."/>
            <person name="Gujja S."/>
            <person name="Heiman D."/>
            <person name="Howarth C."/>
            <person name="Larson L."/>
            <person name="Lui A."/>
            <person name="MacDonald P.J.P."/>
            <person name="Mehta T."/>
            <person name="Montmayeur A."/>
            <person name="Murphy C."/>
            <person name="Neiman D."/>
            <person name="Pearson M."/>
            <person name="Priest M."/>
            <person name="Roberts A."/>
            <person name="Saif S."/>
            <person name="Shea T."/>
            <person name="Shenoy N."/>
            <person name="Sisk P."/>
            <person name="Stolte C."/>
            <person name="Sykes S."/>
            <person name="Yandava C."/>
            <person name="Wortman J."/>
            <person name="Nusbaum C."/>
            <person name="Birren B."/>
        </authorList>
    </citation>
    <scope>NUCLEOTIDE SEQUENCE</scope>
    <source>
        <strain evidence="2">ATCC 64411</strain>
    </source>
</reference>
<reference evidence="2" key="2">
    <citation type="submission" date="2010-05" db="EMBL/GenBank/DDBJ databases">
        <title>The Genome Sequence of Magnaporthe poae strain ATCC 64411.</title>
        <authorList>
            <consortium name="The Broad Institute Genome Sequencing Platform"/>
            <consortium name="Broad Institute Genome Sequencing Center for Infectious Disease"/>
            <person name="Ma L.-J."/>
            <person name="Dead R."/>
            <person name="Young S."/>
            <person name="Zeng Q."/>
            <person name="Koehrsen M."/>
            <person name="Alvarado L."/>
            <person name="Berlin A."/>
            <person name="Chapman S.B."/>
            <person name="Chen Z."/>
            <person name="Freedman E."/>
            <person name="Gellesch M."/>
            <person name="Goldberg J."/>
            <person name="Griggs A."/>
            <person name="Gujja S."/>
            <person name="Heilman E.R."/>
            <person name="Heiman D."/>
            <person name="Hepburn T."/>
            <person name="Howarth C."/>
            <person name="Jen D."/>
            <person name="Larson L."/>
            <person name="Mehta T."/>
            <person name="Neiman D."/>
            <person name="Pearson M."/>
            <person name="Roberts A."/>
            <person name="Saif S."/>
            <person name="Shea T."/>
            <person name="Shenoy N."/>
            <person name="Sisk P."/>
            <person name="Stolte C."/>
            <person name="Sykes S."/>
            <person name="Walk T."/>
            <person name="White J."/>
            <person name="Yandava C."/>
            <person name="Haas B."/>
            <person name="Nusbaum C."/>
            <person name="Birren B."/>
        </authorList>
    </citation>
    <scope>NUCLEOTIDE SEQUENCE</scope>
    <source>
        <strain evidence="2">ATCC 64411</strain>
    </source>
</reference>
<evidence type="ECO:0000313" key="3">
    <source>
        <dbReference type="EnsemblFungi" id="MAPG_04207T0"/>
    </source>
</evidence>
<feature type="region of interest" description="Disordered" evidence="1">
    <location>
        <begin position="113"/>
        <end position="155"/>
    </location>
</feature>
<proteinExistence type="predicted"/>
<dbReference type="AlphaFoldDB" id="A0A0C4DW36"/>
<dbReference type="VEuPathDB" id="FungiDB:MAPG_04207"/>